<proteinExistence type="inferred from homology"/>
<comment type="subcellular location">
    <subcellularLocation>
        <location evidence="1">Membrane</location>
        <topology evidence="1">Multi-pass membrane protein</topology>
    </subcellularLocation>
</comment>
<evidence type="ECO:0000313" key="9">
    <source>
        <dbReference type="Proteomes" id="UP000019384"/>
    </source>
</evidence>
<dbReference type="Pfam" id="PF01554">
    <property type="entry name" value="MatE"/>
    <property type="match status" value="2"/>
</dbReference>
<feature type="transmembrane region" description="Helical" evidence="7">
    <location>
        <begin position="441"/>
        <end position="460"/>
    </location>
</feature>
<evidence type="ECO:0000256" key="5">
    <source>
        <dbReference type="ARBA" id="ARBA00023136"/>
    </source>
</evidence>
<sequence length="644" mass="70665">MDWSRQGDADGGDTSHAPPMRKRSTFVGKNTLLSKALGTLASGAARSHGMGMNSKRRKMPLMFIPPSTNSPLFVYNNNEDQRSFLSLGSRIGSESQSVIDDNESVSTSRSLPSTLSGSVEPDEMTWLIEEQERRYSREQFDFGRRRGSQETQDMIDALDRRRRVSSLSSSHMDKSRGRLGSFVGDDDEDFANEVTTLRSESTTLLKYCVPLIITFFLEQAFSVVCVMTVGHLGAKELAAVSLASMTSTIVLAIFEGISTALDTLCPQAYGAGNYYAVGIHCQRCTLFSLVLFIPAATFWYFSGYVLQYLIEDKEVIRLTQLFLRILIIAGPPYICFENGKRYLQAQGIFDAGTIILFITAPLNVVLNYLLVWNETIGLGYIGAPIASCINFWLMAILLWLYVIFVDGEECWGGLSKQALYHWIDLSKLAIPGVIMLEAESLAYEILTLFASYLGTVALASQSAVSSVVSLVYMIPFAVSIASSTRLANFVGSGNVNSAKLAARVGLYASFISACLNCLVLFLGGPLIARMFTSDEEVITQIEKLCPLVALFEIFDGMATAASGLLRALGLQGIGGVVNLVGYYVIAVPLALVFTFKTGLGIYGLWVGNGIGLLFIGITEMYYFYTADWEEVLESARKRNDYEAV</sequence>
<dbReference type="PANTHER" id="PTHR11206">
    <property type="entry name" value="MULTIDRUG RESISTANCE PROTEIN"/>
    <property type="match status" value="1"/>
</dbReference>
<protein>
    <recommendedName>
        <fullName evidence="10">MATE efflux family protein</fullName>
    </recommendedName>
</protein>
<dbReference type="OrthoDB" id="2126698at2759"/>
<evidence type="ECO:0000256" key="7">
    <source>
        <dbReference type="SAM" id="Phobius"/>
    </source>
</evidence>
<feature type="compositionally biased region" description="Polar residues" evidence="6">
    <location>
        <begin position="93"/>
        <end position="117"/>
    </location>
</feature>
<dbReference type="EMBL" id="HG793127">
    <property type="protein sequence ID" value="CDK26504.1"/>
    <property type="molecule type" value="Genomic_DNA"/>
</dbReference>
<dbReference type="NCBIfam" id="TIGR00797">
    <property type="entry name" value="matE"/>
    <property type="match status" value="1"/>
</dbReference>
<keyword evidence="5 7" id="KW-0472">Membrane</keyword>
<evidence type="ECO:0000256" key="3">
    <source>
        <dbReference type="ARBA" id="ARBA00022692"/>
    </source>
</evidence>
<comment type="similarity">
    <text evidence="2">Belongs to the multi antimicrobial extrusion (MATE) (TC 2.A.66.1) family.</text>
</comment>
<dbReference type="InterPro" id="IPR002528">
    <property type="entry name" value="MATE_fam"/>
</dbReference>
<accession>W6MJ41</accession>
<evidence type="ECO:0000256" key="1">
    <source>
        <dbReference type="ARBA" id="ARBA00004141"/>
    </source>
</evidence>
<organism evidence="8 9">
    <name type="scientific">Kuraishia capsulata CBS 1993</name>
    <dbReference type="NCBI Taxonomy" id="1382522"/>
    <lineage>
        <taxon>Eukaryota</taxon>
        <taxon>Fungi</taxon>
        <taxon>Dikarya</taxon>
        <taxon>Ascomycota</taxon>
        <taxon>Saccharomycotina</taxon>
        <taxon>Pichiomycetes</taxon>
        <taxon>Pichiales</taxon>
        <taxon>Pichiaceae</taxon>
        <taxon>Kuraishia</taxon>
    </lineage>
</organism>
<gene>
    <name evidence="8" type="ORF">KUCA_T00002476001</name>
</gene>
<feature type="transmembrane region" description="Helical" evidence="7">
    <location>
        <begin position="507"/>
        <end position="532"/>
    </location>
</feature>
<feature type="transmembrane region" description="Helical" evidence="7">
    <location>
        <begin position="544"/>
        <end position="567"/>
    </location>
</feature>
<reference evidence="8" key="2">
    <citation type="submission" date="2014-02" db="EMBL/GenBank/DDBJ databases">
        <title>Complete DNA sequence of /Kuraishia capsulata/ illustrates novel genomic features among budding yeasts (/Saccharomycotina/).</title>
        <authorList>
            <person name="Morales L."/>
            <person name="Noel B."/>
            <person name="Porcel B."/>
            <person name="Marcet-Houben M."/>
            <person name="Hullo M-F."/>
            <person name="Sacerdot C."/>
            <person name="Tekaia F."/>
            <person name="Leh-Louis V."/>
            <person name="Despons L."/>
            <person name="Khanna V."/>
            <person name="Aury J-M."/>
            <person name="Barbe V."/>
            <person name="Couloux A."/>
            <person name="Labadie K."/>
            <person name="Pelletier E."/>
            <person name="Souciet J-L."/>
            <person name="Boekhout T."/>
            <person name="Gabaldon T."/>
            <person name="Wincker P."/>
            <person name="Dujon B."/>
        </authorList>
    </citation>
    <scope>NUCLEOTIDE SEQUENCE</scope>
    <source>
        <strain evidence="8">CBS 1993</strain>
    </source>
</reference>
<dbReference type="AlphaFoldDB" id="W6MJ41"/>
<dbReference type="InterPro" id="IPR045069">
    <property type="entry name" value="MATE_euk"/>
</dbReference>
<dbReference type="GO" id="GO:1990961">
    <property type="term" value="P:xenobiotic detoxification by transmembrane export across the plasma membrane"/>
    <property type="evidence" value="ECO:0007669"/>
    <property type="project" value="InterPro"/>
</dbReference>
<feature type="transmembrane region" description="Helical" evidence="7">
    <location>
        <begin position="602"/>
        <end position="624"/>
    </location>
</feature>
<feature type="transmembrane region" description="Helical" evidence="7">
    <location>
        <begin position="378"/>
        <end position="404"/>
    </location>
</feature>
<dbReference type="HOGENOM" id="CLU_012893_1_2_1"/>
<feature type="region of interest" description="Disordered" evidence="6">
    <location>
        <begin position="93"/>
        <end position="118"/>
    </location>
</feature>
<dbReference type="Proteomes" id="UP000019384">
    <property type="component" value="Unassembled WGS sequence"/>
</dbReference>
<keyword evidence="3 7" id="KW-0812">Transmembrane</keyword>
<dbReference type="GO" id="GO:0042910">
    <property type="term" value="F:xenobiotic transmembrane transporter activity"/>
    <property type="evidence" value="ECO:0007669"/>
    <property type="project" value="InterPro"/>
</dbReference>
<feature type="transmembrane region" description="Helical" evidence="7">
    <location>
        <begin position="286"/>
        <end position="309"/>
    </location>
</feature>
<feature type="region of interest" description="Disordered" evidence="6">
    <location>
        <begin position="1"/>
        <end position="27"/>
    </location>
</feature>
<dbReference type="GO" id="GO:0015297">
    <property type="term" value="F:antiporter activity"/>
    <property type="evidence" value="ECO:0007669"/>
    <property type="project" value="InterPro"/>
</dbReference>
<evidence type="ECO:0000256" key="4">
    <source>
        <dbReference type="ARBA" id="ARBA00022989"/>
    </source>
</evidence>
<feature type="transmembrane region" description="Helical" evidence="7">
    <location>
        <begin position="351"/>
        <end position="371"/>
    </location>
</feature>
<dbReference type="GeneID" id="34519895"/>
<keyword evidence="9" id="KW-1185">Reference proteome</keyword>
<evidence type="ECO:0008006" key="10">
    <source>
        <dbReference type="Google" id="ProtNLM"/>
    </source>
</evidence>
<feature type="transmembrane region" description="Helical" evidence="7">
    <location>
        <begin position="467"/>
        <end position="487"/>
    </location>
</feature>
<feature type="transmembrane region" description="Helical" evidence="7">
    <location>
        <begin position="573"/>
        <end position="595"/>
    </location>
</feature>
<evidence type="ECO:0000256" key="2">
    <source>
        <dbReference type="ARBA" id="ARBA00010199"/>
    </source>
</evidence>
<dbReference type="STRING" id="1382522.W6MJ41"/>
<reference evidence="8" key="1">
    <citation type="submission" date="2013-12" db="EMBL/GenBank/DDBJ databases">
        <authorList>
            <person name="Genoscope - CEA"/>
        </authorList>
    </citation>
    <scope>NUCLEOTIDE SEQUENCE</scope>
    <source>
        <strain evidence="8">CBS 1993</strain>
    </source>
</reference>
<evidence type="ECO:0000313" key="8">
    <source>
        <dbReference type="EMBL" id="CDK26504.1"/>
    </source>
</evidence>
<dbReference type="CDD" id="cd13132">
    <property type="entry name" value="MATE_eukaryotic"/>
    <property type="match status" value="1"/>
</dbReference>
<keyword evidence="4 7" id="KW-1133">Transmembrane helix</keyword>
<dbReference type="RefSeq" id="XP_022458507.1">
    <property type="nucleotide sequence ID" value="XM_022602732.1"/>
</dbReference>
<name>W6MJ41_9ASCO</name>
<dbReference type="GO" id="GO:0016020">
    <property type="term" value="C:membrane"/>
    <property type="evidence" value="ECO:0007669"/>
    <property type="project" value="UniProtKB-SubCell"/>
</dbReference>
<evidence type="ECO:0000256" key="6">
    <source>
        <dbReference type="SAM" id="MobiDB-lite"/>
    </source>
</evidence>